<comment type="similarity">
    <text evidence="2 7">Belongs to the major facilitator superfamily. Sugar transporter (TC 2.A.1.1) family.</text>
</comment>
<dbReference type="EMBL" id="GL996528">
    <property type="protein sequence ID" value="EGV59932.1"/>
    <property type="molecule type" value="Genomic_DNA"/>
</dbReference>
<evidence type="ECO:0000256" key="5">
    <source>
        <dbReference type="ARBA" id="ARBA00022989"/>
    </source>
</evidence>
<keyword evidence="3 7" id="KW-0813">Transport</keyword>
<sequence>MSNIKSHSTVSSTAKNEVELRVDAVDDLRLDALEEHKISLRQILKAHPVPKFSPARIRLYVTICCLYLVATCSGFDGSLMTSINTLDEYKEWFNLPESASGTGLIFSIYTIGSMASTCLVWLGDYIGRVYTIGIGLVIVVIGSIISATTANHKAFIAARFILSFGVTLATTSTPAYLLEVVPSDMKTLALFYNTLYFVGSLIATWTMYGTEIHYKGTHKSFSIALWLQILCPCIILSMLWLFPESPRYLYSKNKVEKSKAFVVKYHAGGDENHPIVAAEMKQIAESFAQSGFLKPRDYLDFTVLIRTKARQKRTLLVVIWSWFSQFSGNQVITYYMTTLLLNLGVENATTRLLLTAVNSIVCLIFASFGVFTIERFGRRPILLYACAGFILCFAVLAGTTKAFEADNNNHVASRVGIAFIYIFQAVFFAFAFTPLQPTYPAEVFSNDMRARGMALWHLVSNAAGTVNLYTAPIAMANIKYWYYVFFCFWDAIELLVIYFFFVETSQLSLEEIEYIFTQPNSVKESIRLSNAARSGDTEVVKELFAHIDPVTSLDA</sequence>
<dbReference type="PROSITE" id="PS50850">
    <property type="entry name" value="MFS"/>
    <property type="match status" value="1"/>
</dbReference>
<reference evidence="10 11" key="1">
    <citation type="journal article" date="2011" name="Proc. Natl. Acad. Sci. U.S.A.">
        <title>Comparative genomics of xylose-fermenting fungi for enhanced biofuel production.</title>
        <authorList>
            <person name="Wohlbach D.J."/>
            <person name="Kuo A."/>
            <person name="Sato T.K."/>
            <person name="Potts K.M."/>
            <person name="Salamov A.A."/>
            <person name="LaButti K.M."/>
            <person name="Sun H."/>
            <person name="Clum A."/>
            <person name="Pangilinan J.L."/>
            <person name="Lindquist E.A."/>
            <person name="Lucas S."/>
            <person name="Lapidus A."/>
            <person name="Jin M."/>
            <person name="Gunawan C."/>
            <person name="Balan V."/>
            <person name="Dale B.E."/>
            <person name="Jeffries T.W."/>
            <person name="Zinkel R."/>
            <person name="Barry K.W."/>
            <person name="Grigoriev I.V."/>
            <person name="Gasch A.P."/>
        </authorList>
    </citation>
    <scope>NUCLEOTIDE SEQUENCE [LARGE SCALE GENOMIC DNA]</scope>
    <source>
        <strain evidence="11">ATCC 10573 / BCRC 21748 / CBS 615 / JCM 9827 / NBRC 10315 / NRRL Y-1498 / VKM Y-70</strain>
    </source>
</reference>
<dbReference type="eggNOG" id="KOG0254">
    <property type="taxonomic scope" value="Eukaryota"/>
</dbReference>
<feature type="transmembrane region" description="Helical" evidence="8">
    <location>
        <begin position="190"/>
        <end position="208"/>
    </location>
</feature>
<evidence type="ECO:0000313" key="10">
    <source>
        <dbReference type="EMBL" id="EGV59932.1"/>
    </source>
</evidence>
<dbReference type="FunFam" id="1.20.1250.20:FF:000134">
    <property type="entry name" value="MFS sugar transporter protein"/>
    <property type="match status" value="1"/>
</dbReference>
<dbReference type="OrthoDB" id="6133115at2759"/>
<protein>
    <submittedName>
        <fullName evidence="10">Putative lactose permease</fullName>
    </submittedName>
</protein>
<keyword evidence="5 8" id="KW-1133">Transmembrane helix</keyword>
<dbReference type="InterPro" id="IPR050360">
    <property type="entry name" value="MFS_Sugar_Transporters"/>
</dbReference>
<feature type="transmembrane region" description="Helical" evidence="8">
    <location>
        <begin position="352"/>
        <end position="374"/>
    </location>
</feature>
<evidence type="ECO:0000256" key="4">
    <source>
        <dbReference type="ARBA" id="ARBA00022692"/>
    </source>
</evidence>
<feature type="transmembrane region" description="Helical" evidence="8">
    <location>
        <begin position="314"/>
        <end position="332"/>
    </location>
</feature>
<feature type="transmembrane region" description="Helical" evidence="8">
    <location>
        <begin position="220"/>
        <end position="242"/>
    </location>
</feature>
<evidence type="ECO:0000256" key="8">
    <source>
        <dbReference type="SAM" id="Phobius"/>
    </source>
</evidence>
<dbReference type="PANTHER" id="PTHR48022:SF70">
    <property type="entry name" value="MONOSACCHARIDE TRANSPORTER, PUTATIVE (AFU_ORTHOLOGUE AFUA_5G14540)-RELATED"/>
    <property type="match status" value="1"/>
</dbReference>
<evidence type="ECO:0000313" key="11">
    <source>
        <dbReference type="Proteomes" id="UP000000707"/>
    </source>
</evidence>
<gene>
    <name evidence="10" type="ORF">CANTEDRAFT_111114</name>
</gene>
<evidence type="ECO:0000256" key="3">
    <source>
        <dbReference type="ARBA" id="ARBA00022448"/>
    </source>
</evidence>
<feature type="domain" description="Major facilitator superfamily (MFS) profile" evidence="9">
    <location>
        <begin position="62"/>
        <end position="505"/>
    </location>
</feature>
<feature type="transmembrane region" description="Helical" evidence="8">
    <location>
        <begin position="411"/>
        <end position="433"/>
    </location>
</feature>
<dbReference type="AlphaFoldDB" id="G3BEN1"/>
<feature type="transmembrane region" description="Helical" evidence="8">
    <location>
        <begin position="381"/>
        <end position="399"/>
    </location>
</feature>
<evidence type="ECO:0000259" key="9">
    <source>
        <dbReference type="PROSITE" id="PS50850"/>
    </source>
</evidence>
<keyword evidence="11" id="KW-1185">Reference proteome</keyword>
<dbReference type="InterPro" id="IPR036259">
    <property type="entry name" value="MFS_trans_sf"/>
</dbReference>
<name>G3BEN1_CANTC</name>
<dbReference type="KEGG" id="cten:18246249"/>
<evidence type="ECO:0000256" key="2">
    <source>
        <dbReference type="ARBA" id="ARBA00010992"/>
    </source>
</evidence>
<dbReference type="InterPro" id="IPR020846">
    <property type="entry name" value="MFS_dom"/>
</dbReference>
<dbReference type="PANTHER" id="PTHR48022">
    <property type="entry name" value="PLASTIDIC GLUCOSE TRANSPORTER 4"/>
    <property type="match status" value="1"/>
</dbReference>
<feature type="transmembrane region" description="Helical" evidence="8">
    <location>
        <begin position="480"/>
        <end position="501"/>
    </location>
</feature>
<evidence type="ECO:0000256" key="6">
    <source>
        <dbReference type="ARBA" id="ARBA00023136"/>
    </source>
</evidence>
<feature type="transmembrane region" description="Helical" evidence="8">
    <location>
        <begin position="156"/>
        <end position="178"/>
    </location>
</feature>
<dbReference type="GO" id="GO:0005351">
    <property type="term" value="F:carbohydrate:proton symporter activity"/>
    <property type="evidence" value="ECO:0007669"/>
    <property type="project" value="TreeGrafter"/>
</dbReference>
<dbReference type="Proteomes" id="UP000000707">
    <property type="component" value="Unassembled WGS sequence"/>
</dbReference>
<dbReference type="PROSITE" id="PS00216">
    <property type="entry name" value="SUGAR_TRANSPORT_1"/>
    <property type="match status" value="1"/>
</dbReference>
<dbReference type="InterPro" id="IPR005829">
    <property type="entry name" value="Sugar_transporter_CS"/>
</dbReference>
<dbReference type="GeneID" id="18246249"/>
<feature type="transmembrane region" description="Helical" evidence="8">
    <location>
        <begin position="59"/>
        <end position="83"/>
    </location>
</feature>
<feature type="transmembrane region" description="Helical" evidence="8">
    <location>
        <begin position="103"/>
        <end position="122"/>
    </location>
</feature>
<keyword evidence="4 8" id="KW-0812">Transmembrane</keyword>
<dbReference type="HOGENOM" id="CLU_001265_30_13_1"/>
<evidence type="ECO:0000256" key="1">
    <source>
        <dbReference type="ARBA" id="ARBA00004141"/>
    </source>
</evidence>
<accession>G3BEN1</accession>
<dbReference type="Pfam" id="PF00083">
    <property type="entry name" value="Sugar_tr"/>
    <property type="match status" value="1"/>
</dbReference>
<feature type="transmembrane region" description="Helical" evidence="8">
    <location>
        <begin position="454"/>
        <end position="474"/>
    </location>
</feature>
<comment type="subcellular location">
    <subcellularLocation>
        <location evidence="1">Membrane</location>
        <topology evidence="1">Multi-pass membrane protein</topology>
    </subcellularLocation>
</comment>
<dbReference type="GO" id="GO:0016020">
    <property type="term" value="C:membrane"/>
    <property type="evidence" value="ECO:0007669"/>
    <property type="project" value="UniProtKB-SubCell"/>
</dbReference>
<dbReference type="NCBIfam" id="TIGR00879">
    <property type="entry name" value="SP"/>
    <property type="match status" value="1"/>
</dbReference>
<feature type="transmembrane region" description="Helical" evidence="8">
    <location>
        <begin position="129"/>
        <end position="150"/>
    </location>
</feature>
<proteinExistence type="inferred from homology"/>
<keyword evidence="6 8" id="KW-0472">Membrane</keyword>
<dbReference type="Gene3D" id="1.20.1250.20">
    <property type="entry name" value="MFS general substrate transporter like domains"/>
    <property type="match status" value="1"/>
</dbReference>
<organism evidence="11">
    <name type="scientific">Candida tenuis (strain ATCC 10573 / BCRC 21748 / CBS 615 / JCM 9827 / NBRC 10315 / NRRL Y-1498 / VKM Y-70)</name>
    <name type="common">Yeast</name>
    <name type="synonym">Yamadazyma tenuis</name>
    <dbReference type="NCBI Taxonomy" id="590646"/>
    <lineage>
        <taxon>Eukaryota</taxon>
        <taxon>Fungi</taxon>
        <taxon>Dikarya</taxon>
        <taxon>Ascomycota</taxon>
        <taxon>Saccharomycotina</taxon>
        <taxon>Pichiomycetes</taxon>
        <taxon>Debaryomycetaceae</taxon>
        <taxon>Yamadazyma</taxon>
    </lineage>
</organism>
<dbReference type="SUPFAM" id="SSF103473">
    <property type="entry name" value="MFS general substrate transporter"/>
    <property type="match status" value="1"/>
</dbReference>
<evidence type="ECO:0000256" key="7">
    <source>
        <dbReference type="RuleBase" id="RU003346"/>
    </source>
</evidence>
<dbReference type="InterPro" id="IPR003663">
    <property type="entry name" value="Sugar/inositol_transpt"/>
</dbReference>
<dbReference type="RefSeq" id="XP_006689146.1">
    <property type="nucleotide sequence ID" value="XM_006689083.1"/>
</dbReference>
<dbReference type="InterPro" id="IPR005828">
    <property type="entry name" value="MFS_sugar_transport-like"/>
</dbReference>